<feature type="compositionally biased region" description="Basic and acidic residues" evidence="11">
    <location>
        <begin position="811"/>
        <end position="834"/>
    </location>
</feature>
<comment type="function">
    <text evidence="10">Involved in inositol deacylation of GPI-anchored proteins which plays important roles in the quality control and ER-associated degradation of GPI-anchored proteins.</text>
</comment>
<dbReference type="EMBL" id="JAPWTK010000195">
    <property type="protein sequence ID" value="KAJ8946172.1"/>
    <property type="molecule type" value="Genomic_DNA"/>
</dbReference>
<evidence type="ECO:0000256" key="5">
    <source>
        <dbReference type="ARBA" id="ARBA00022801"/>
    </source>
</evidence>
<evidence type="ECO:0000256" key="10">
    <source>
        <dbReference type="RuleBase" id="RU365011"/>
    </source>
</evidence>
<evidence type="ECO:0000313" key="15">
    <source>
        <dbReference type="Proteomes" id="UP001162162"/>
    </source>
</evidence>
<feature type="transmembrane region" description="Helical" evidence="10">
    <location>
        <begin position="565"/>
        <end position="582"/>
    </location>
</feature>
<keyword evidence="7 10" id="KW-0653">Protein transport</keyword>
<dbReference type="GO" id="GO:0015031">
    <property type="term" value="P:protein transport"/>
    <property type="evidence" value="ECO:0007669"/>
    <property type="project" value="UniProtKB-KW"/>
</dbReference>
<dbReference type="InterPro" id="IPR056824">
    <property type="entry name" value="PGAP1_TMD"/>
</dbReference>
<dbReference type="GO" id="GO:0005789">
    <property type="term" value="C:endoplasmic reticulum membrane"/>
    <property type="evidence" value="ECO:0007669"/>
    <property type="project" value="UniProtKB-SubCell"/>
</dbReference>
<feature type="transmembrane region" description="Helical" evidence="10">
    <location>
        <begin position="710"/>
        <end position="737"/>
    </location>
</feature>
<dbReference type="InterPro" id="IPR012908">
    <property type="entry name" value="PGAP1-ab_dom-like"/>
</dbReference>
<reference evidence="14" key="1">
    <citation type="journal article" date="2023" name="Insect Mol. Biol.">
        <title>Genome sequencing provides insights into the evolution of gene families encoding plant cell wall-degrading enzymes in longhorned beetles.</title>
        <authorList>
            <person name="Shin N.R."/>
            <person name="Okamura Y."/>
            <person name="Kirsch R."/>
            <person name="Pauchet Y."/>
        </authorList>
    </citation>
    <scope>NUCLEOTIDE SEQUENCE</scope>
    <source>
        <strain evidence="14">AMC_N1</strain>
    </source>
</reference>
<feature type="region of interest" description="Disordered" evidence="11">
    <location>
        <begin position="747"/>
        <end position="799"/>
    </location>
</feature>
<evidence type="ECO:0000256" key="6">
    <source>
        <dbReference type="ARBA" id="ARBA00022824"/>
    </source>
</evidence>
<keyword evidence="4 10" id="KW-0812">Transmembrane</keyword>
<keyword evidence="5 10" id="KW-0378">Hydrolase</keyword>
<sequence>MNPISGFIVISLILVMGYGIGLLNFLNDFVEDKCEMTYMFEYPQFVKISNKADKLFPKYGLYAYSEGRLTARTRSMYFDGIPVLFIPGNAGSYKQVRSLSSVALRIALNSKTPFHFDYYTIDFNDELSGLYGPVLYDQLNYVNSSIYRILELYNERKTKPTSIILVGHSMGGVIARNLLSQISNPHLISVLITQAAPLKRAPILLDYHMHMFYESNAWKASESVDTTIISISGGYSDFLIPSYLTDLQENNSLSVVTTNIPRCWVETNHIQIIWCKQLILAVNRALFDSVDLKTKQISSNSTYRKMVFQHHMTNHSGIKIRNRDNYLEMMKIDYRGQWIENILRQYSVEFLKGLKEPHWHMVRLVNLPAHEMFTEAIHLTQSSRIWPSARYKRRYFEINMNELRKNHSELTHIVFRALPTREPVVFHVDVYDSTERKITVDLPKWWYLSRQIILEKTAEKAVNYELILPQLEHIIQYYHLYLEPKDCATEHNHASASLIVPWSNQNHHKYFTNTEKGPLKVRLYSSRPLNNSHPAIIKLTLEPSCTYQISIQLSVMGRLGQLTRFYTPFLLTNVAVVVLVSLKFQLRSLQKGHCSILFTALKEGAKPYYVLPFVKIFSKIFSEEKLQNFLPKPDNVYLVEEGTDFFLLPFLLFVGSVGIVWLLAVILTISLITLESTVHRAALKLLARTVSFNMVWSDYLMSALHKVPLFVAGVLILLCFSTCGGLALLFGSSILFLEVKKKSESKETVEEKSSEESKVTDEHVEDVKTVLQKDEQDEIHEREEKTDDNKNEHKAITQIGDSDITHTEKLIVDDHKNEDVTRGDNVAKAEENKVNKRKSNSNKETKNENELENFQNNESKEHYENKPKEVNELSHCYNSIFFHTTLFFIWCIIALINVPAVLTWAHNFKFSHTLTPDDSFIPGLALSICALPLWHFDFPKTNRKWLDKLEIFVLIIAIISLIFASISVYRLNYLLSLTIIIITLHQMFAPETPDSRIETDDEDVTKTREKYEDVKTKLD</sequence>
<dbReference type="Pfam" id="PF07819">
    <property type="entry name" value="PGAP1"/>
    <property type="match status" value="1"/>
</dbReference>
<feature type="compositionally biased region" description="Basic and acidic residues" evidence="11">
    <location>
        <begin position="747"/>
        <end position="795"/>
    </location>
</feature>
<keyword evidence="9 10" id="KW-0472">Membrane</keyword>
<comment type="similarity">
    <text evidence="2 10">Belongs to the GPI inositol-deacylase family.</text>
</comment>
<evidence type="ECO:0000256" key="11">
    <source>
        <dbReference type="SAM" id="MobiDB-lite"/>
    </source>
</evidence>
<evidence type="ECO:0000256" key="9">
    <source>
        <dbReference type="ARBA" id="ARBA00023136"/>
    </source>
</evidence>
<evidence type="ECO:0000256" key="3">
    <source>
        <dbReference type="ARBA" id="ARBA00022448"/>
    </source>
</evidence>
<evidence type="ECO:0000256" key="2">
    <source>
        <dbReference type="ARBA" id="ARBA00006931"/>
    </source>
</evidence>
<feature type="transmembrane region" description="Helical" evidence="10">
    <location>
        <begin position="949"/>
        <end position="967"/>
    </location>
</feature>
<dbReference type="SUPFAM" id="SSF53474">
    <property type="entry name" value="alpha/beta-Hydrolases"/>
    <property type="match status" value="1"/>
</dbReference>
<feature type="region of interest" description="Disordered" evidence="11">
    <location>
        <begin position="811"/>
        <end position="866"/>
    </location>
</feature>
<evidence type="ECO:0000256" key="7">
    <source>
        <dbReference type="ARBA" id="ARBA00022927"/>
    </source>
</evidence>
<dbReference type="Pfam" id="PF24660">
    <property type="entry name" value="PGAP1_3rd"/>
    <property type="match status" value="1"/>
</dbReference>
<organism evidence="14 15">
    <name type="scientific">Aromia moschata</name>
    <dbReference type="NCBI Taxonomy" id="1265417"/>
    <lineage>
        <taxon>Eukaryota</taxon>
        <taxon>Metazoa</taxon>
        <taxon>Ecdysozoa</taxon>
        <taxon>Arthropoda</taxon>
        <taxon>Hexapoda</taxon>
        <taxon>Insecta</taxon>
        <taxon>Pterygota</taxon>
        <taxon>Neoptera</taxon>
        <taxon>Endopterygota</taxon>
        <taxon>Coleoptera</taxon>
        <taxon>Polyphaga</taxon>
        <taxon>Cucujiformia</taxon>
        <taxon>Chrysomeloidea</taxon>
        <taxon>Cerambycidae</taxon>
        <taxon>Cerambycinae</taxon>
        <taxon>Callichromatini</taxon>
        <taxon>Aromia</taxon>
    </lineage>
</organism>
<dbReference type="Proteomes" id="UP001162162">
    <property type="component" value="Unassembled WGS sequence"/>
</dbReference>
<proteinExistence type="inferred from homology"/>
<evidence type="ECO:0000256" key="4">
    <source>
        <dbReference type="ARBA" id="ARBA00022692"/>
    </source>
</evidence>
<dbReference type="InterPro" id="IPR029058">
    <property type="entry name" value="AB_hydrolase_fold"/>
</dbReference>
<feature type="transmembrane region" description="Helical" evidence="10">
    <location>
        <begin position="880"/>
        <end position="900"/>
    </location>
</feature>
<dbReference type="Gene3D" id="3.40.50.1820">
    <property type="entry name" value="alpha/beta hydrolase"/>
    <property type="match status" value="1"/>
</dbReference>
<dbReference type="GO" id="GO:0006505">
    <property type="term" value="P:GPI anchor metabolic process"/>
    <property type="evidence" value="ECO:0007669"/>
    <property type="project" value="TreeGrafter"/>
</dbReference>
<keyword evidence="8 10" id="KW-1133">Transmembrane helix</keyword>
<evidence type="ECO:0000256" key="8">
    <source>
        <dbReference type="ARBA" id="ARBA00022989"/>
    </source>
</evidence>
<dbReference type="GO" id="GO:0006888">
    <property type="term" value="P:endoplasmic reticulum to Golgi vesicle-mediated transport"/>
    <property type="evidence" value="ECO:0007669"/>
    <property type="project" value="TreeGrafter"/>
</dbReference>
<accession>A0AAV8Y3Y0</accession>
<feature type="transmembrane region" description="Helical" evidence="10">
    <location>
        <begin position="920"/>
        <end position="937"/>
    </location>
</feature>
<feature type="domain" description="GPI inositol-deacylase transmembrane" evidence="13">
    <location>
        <begin position="856"/>
        <end position="981"/>
    </location>
</feature>
<evidence type="ECO:0000256" key="1">
    <source>
        <dbReference type="ARBA" id="ARBA00004477"/>
    </source>
</evidence>
<evidence type="ECO:0000259" key="13">
    <source>
        <dbReference type="Pfam" id="PF25140"/>
    </source>
</evidence>
<dbReference type="PANTHER" id="PTHR15495:SF7">
    <property type="entry name" value="GPI INOSITOL-DEACYLASE"/>
    <property type="match status" value="1"/>
</dbReference>
<dbReference type="InterPro" id="IPR039529">
    <property type="entry name" value="PGAP1/BST1"/>
</dbReference>
<gene>
    <name evidence="14" type="ORF">NQ318_004425</name>
</gene>
<protein>
    <recommendedName>
        <fullName evidence="10">GPI inositol-deacylase</fullName>
        <ecNumber evidence="10">3.1.-.-</ecNumber>
    </recommendedName>
</protein>
<comment type="caution">
    <text evidence="14">The sequence shown here is derived from an EMBL/GenBank/DDBJ whole genome shotgun (WGS) entry which is preliminary data.</text>
</comment>
<keyword evidence="3 10" id="KW-0813">Transport</keyword>
<evidence type="ECO:0000313" key="14">
    <source>
        <dbReference type="EMBL" id="KAJ8946172.1"/>
    </source>
</evidence>
<keyword evidence="15" id="KW-1185">Reference proteome</keyword>
<dbReference type="Pfam" id="PF25140">
    <property type="entry name" value="PGAP1_TMD"/>
    <property type="match status" value="1"/>
</dbReference>
<evidence type="ECO:0000259" key="12">
    <source>
        <dbReference type="Pfam" id="PF07819"/>
    </source>
</evidence>
<feature type="region of interest" description="Disordered" evidence="11">
    <location>
        <begin position="995"/>
        <end position="1019"/>
    </location>
</feature>
<feature type="domain" description="GPI inositol-deacylase PGAP1-like alpha/beta" evidence="12">
    <location>
        <begin position="78"/>
        <end position="288"/>
    </location>
</feature>
<dbReference type="GO" id="GO:0050185">
    <property type="term" value="F:phosphatidylinositol deacylase activity"/>
    <property type="evidence" value="ECO:0007669"/>
    <property type="project" value="TreeGrafter"/>
</dbReference>
<dbReference type="PANTHER" id="PTHR15495">
    <property type="entry name" value="NEGATIVE REGULATOR OF VESICLE FORMATION-RELATED"/>
    <property type="match status" value="1"/>
</dbReference>
<dbReference type="EC" id="3.1.-.-" evidence="10"/>
<feature type="transmembrane region" description="Helical" evidence="10">
    <location>
        <begin position="646"/>
        <end position="673"/>
    </location>
</feature>
<dbReference type="AlphaFoldDB" id="A0AAV8Y3Y0"/>
<name>A0AAV8Y3Y0_9CUCU</name>
<keyword evidence="6 10" id="KW-0256">Endoplasmic reticulum</keyword>
<feature type="transmembrane region" description="Helical" evidence="10">
    <location>
        <begin position="6"/>
        <end position="26"/>
    </location>
</feature>
<comment type="subcellular location">
    <subcellularLocation>
        <location evidence="1">Endoplasmic reticulum membrane</location>
        <topology evidence="1">Multi-pass membrane protein</topology>
    </subcellularLocation>
</comment>